<feature type="chain" id="PRO_5039715315" evidence="2">
    <location>
        <begin position="20"/>
        <end position="277"/>
    </location>
</feature>
<protein>
    <submittedName>
        <fullName evidence="4">Amino acid ABC transporter substrate-binding protein, PAAT family</fullName>
    </submittedName>
</protein>
<keyword evidence="1 2" id="KW-0732">Signal</keyword>
<gene>
    <name evidence="4" type="ORF">SAMN05216377_10585</name>
</gene>
<evidence type="ECO:0000256" key="1">
    <source>
        <dbReference type="ARBA" id="ARBA00022729"/>
    </source>
</evidence>
<feature type="signal peptide" evidence="2">
    <location>
        <begin position="1"/>
        <end position="19"/>
    </location>
</feature>
<evidence type="ECO:0000313" key="4">
    <source>
        <dbReference type="EMBL" id="SDF48839.1"/>
    </source>
</evidence>
<dbReference type="Proteomes" id="UP000198967">
    <property type="component" value="Unassembled WGS sequence"/>
</dbReference>
<dbReference type="InterPro" id="IPR001638">
    <property type="entry name" value="Solute-binding_3/MltF_N"/>
</dbReference>
<dbReference type="PANTHER" id="PTHR35936">
    <property type="entry name" value="MEMBRANE-BOUND LYTIC MUREIN TRANSGLYCOSYLASE F"/>
    <property type="match status" value="1"/>
</dbReference>
<dbReference type="EMBL" id="FNBE01000005">
    <property type="protein sequence ID" value="SDF48839.1"/>
    <property type="molecule type" value="Genomic_DNA"/>
</dbReference>
<dbReference type="AlphaFoldDB" id="A0A1G7LIS8"/>
<feature type="domain" description="Solute-binding protein family 3/N-terminal" evidence="3">
    <location>
        <begin position="58"/>
        <end position="269"/>
    </location>
</feature>
<dbReference type="Gene3D" id="3.40.190.10">
    <property type="entry name" value="Periplasmic binding protein-like II"/>
    <property type="match status" value="2"/>
</dbReference>
<proteinExistence type="predicted"/>
<organism evidence="4 5">
    <name type="scientific">Pseudonocardia oroxyli</name>
    <dbReference type="NCBI Taxonomy" id="366584"/>
    <lineage>
        <taxon>Bacteria</taxon>
        <taxon>Bacillati</taxon>
        <taxon>Actinomycetota</taxon>
        <taxon>Actinomycetes</taxon>
        <taxon>Pseudonocardiales</taxon>
        <taxon>Pseudonocardiaceae</taxon>
        <taxon>Pseudonocardia</taxon>
    </lineage>
</organism>
<evidence type="ECO:0000256" key="2">
    <source>
        <dbReference type="SAM" id="SignalP"/>
    </source>
</evidence>
<reference evidence="4 5" key="1">
    <citation type="submission" date="2016-10" db="EMBL/GenBank/DDBJ databases">
        <authorList>
            <person name="de Groot N.N."/>
        </authorList>
    </citation>
    <scope>NUCLEOTIDE SEQUENCE [LARGE SCALE GENOMIC DNA]</scope>
    <source>
        <strain evidence="4 5">CGMCC 4.3143</strain>
    </source>
</reference>
<keyword evidence="5" id="KW-1185">Reference proteome</keyword>
<evidence type="ECO:0000259" key="3">
    <source>
        <dbReference type="SMART" id="SM00062"/>
    </source>
</evidence>
<accession>A0A1G7LIS8</accession>
<dbReference type="PROSITE" id="PS51257">
    <property type="entry name" value="PROKAR_LIPOPROTEIN"/>
    <property type="match status" value="1"/>
</dbReference>
<evidence type="ECO:0000313" key="5">
    <source>
        <dbReference type="Proteomes" id="UP000198967"/>
    </source>
</evidence>
<name>A0A1G7LIS8_PSEOR</name>
<dbReference type="SUPFAM" id="SSF53850">
    <property type="entry name" value="Periplasmic binding protein-like II"/>
    <property type="match status" value="1"/>
</dbReference>
<dbReference type="STRING" id="366584.SAMN05216377_10585"/>
<dbReference type="SMART" id="SM00062">
    <property type="entry name" value="PBPb"/>
    <property type="match status" value="1"/>
</dbReference>
<sequence>MPVIRRVLVPLLLAGGVLAGCATEQAPPLGVVQPPVPAVAADPAIAALAPPTLIGSGVLRVSVPAESGAERELAEALAAKLGLRAVVDGVSATALPRALFENRHDLNINPNVGPEPARGQTHVPWIAARTAIVTPPGNPDRVEATTLCGHRIGVVAGSAQHADVRQRDAHCQDNRRPPITIVPLAGAVDAARRVLADQLDAFVADTPAAGNAVVAGRGWLEKTNSPTWGEGAGAVLAPAAVAPAIDAALGALRADGTYDVILSRWLLDADSLPSPTP</sequence>